<feature type="compositionally biased region" description="Basic and acidic residues" evidence="1">
    <location>
        <begin position="757"/>
        <end position="766"/>
    </location>
</feature>
<feature type="compositionally biased region" description="Basic and acidic residues" evidence="1">
    <location>
        <begin position="811"/>
        <end position="834"/>
    </location>
</feature>
<sequence length="921" mass="101209">MSMSDNLFSDDEVLSISSSPEQRSSPFYLNISPMSHGSDNSQINTVIINSKKLPSNQADISLKNSSGAAIKIVNSLSHKKKENTNVNNAQKDPLSLTNTTASTCGAKSSISEGKLSSPPSTSHTYEGKLLTKLTHTHTDFRGAKTSDAMGSFPSLSHSDNSIEKNLSSSTKIGPNASSPPSHAHTHTSKSTDISLESRSKHPALANTDARSIKANANDNGEIFSSLIQIDERKQEERPCTTINAFWSIFKPKPDVTKLSLKRKPTNPTKNTGKKCISPHKKSAYLCPSAQDDLNLNLNPKSSAKPTVVNLPAARILSRPAAKRDLFKSSSSRSPDEQPMSFSEVVAGTGSIFAAPCVPAPLTKTPGKRTNDDLDCSNFKTPNKKLCATSNFVTPSIFPPLITPVFKSKAAQSVYEESKARNGPPPPALACSINASARSAAAPPGIAPLPPHNTDAELPPWKIVPQSRRAPPILVNDVKEIVPLLEKLNYTAGVSSYTTRAIEGNGVRIQAKDMTAYNKIKEVLVANGLPLFTNQPKSERGFRVIIRHLHHSTPCSWIVEELLKLGFQARFVRNMTNPATGGPMRMFEVEIVMAKDGSHDKILSLKQIGGQRVDIERKNRTREPVQCYRCQGFRHAKNSCMRPPRCMKCAGEHLSSCCTKPRTTPATCVNCSGQHISAYKGCPAYKAEKQKLAANNVDINKIRTIKDATNNFYKRQGPPLRNNTPRLPHSSAILSKSIAEARQEAARKSMLNPFRQNINDRRPRFSSHDTAIQKRLNKWRRNTNKIPKKGRIALKDNAKPRPAHRTSNPAQRHLEDYQDMLRRERSEENDQESEKGTPNTKQVGNDSPPTTSRAARASFKPRIIDDTTPSPKICNPNSQKGLLDDPTTSLANRVDNLEKKIDILMALIIQGRNNNLDMDTSN</sequence>
<reference evidence="3" key="4">
    <citation type="journal article" date="1998" name="Genetics">
        <title>Conserved subfamilies of the Drosophila HeT-A telomere-specific retrotransposon.</title>
        <authorList>
            <person name="Danilevskaya O.N."/>
            <person name="Lowenhaupt K."/>
            <person name="Pardue M.L."/>
        </authorList>
    </citation>
    <scope>NUCLEOTIDE SEQUENCE</scope>
    <source>
        <strain evidence="3">Oregon RC</strain>
    </source>
</reference>
<feature type="compositionally biased region" description="Polar residues" evidence="1">
    <location>
        <begin position="153"/>
        <end position="172"/>
    </location>
</feature>
<feature type="region of interest" description="Disordered" evidence="1">
    <location>
        <begin position="81"/>
        <end position="125"/>
    </location>
</feature>
<organism evidence="3">
    <name type="scientific">Drosophila melanogaster</name>
    <name type="common">Fruit fly</name>
    <dbReference type="NCBI Taxonomy" id="7227"/>
    <lineage>
        <taxon>Eukaryota</taxon>
        <taxon>Metazoa</taxon>
        <taxon>Ecdysozoa</taxon>
        <taxon>Arthropoda</taxon>
        <taxon>Hexapoda</taxon>
        <taxon>Insecta</taxon>
        <taxon>Pterygota</taxon>
        <taxon>Neoptera</taxon>
        <taxon>Endopterygota</taxon>
        <taxon>Diptera</taxon>
        <taxon>Brachycera</taxon>
        <taxon>Muscomorpha</taxon>
        <taxon>Ephydroidea</taxon>
        <taxon>Drosophilidae</taxon>
        <taxon>Drosophila</taxon>
        <taxon>Sophophora</taxon>
    </lineage>
</organism>
<reference evidence="3" key="1">
    <citation type="journal article" date="1994" name="Chromosoma">
        <title>Structure of the Drosophila HeT-A transposon: a retrotransposon-like element forming telomeres.</title>
        <authorList>
            <person name="Danilevskaya O."/>
            <person name="Slot F."/>
            <person name="Pavlova M."/>
            <person name="Pardue M.L."/>
        </authorList>
    </citation>
    <scope>NUCLEOTIDE SEQUENCE</scope>
    <source>
        <strain evidence="3">Oregon RC</strain>
    </source>
</reference>
<reference evidence="3" key="3">
    <citation type="journal article" date="1997" name="Cell">
        <title>Promoting in tandem: the promoter for telomere transposon HeT-A and implications for the evolution of retroviral LTRs.</title>
        <authorList>
            <person name="Danilevskaya O.N."/>
            <person name="Arkhipova I.R."/>
            <person name="Traverse K.L."/>
            <person name="Pardue M.L."/>
        </authorList>
    </citation>
    <scope>NUCLEOTIDE SEQUENCE</scope>
    <source>
        <strain evidence="3">Oregon RC</strain>
    </source>
</reference>
<dbReference type="EMBL" id="U06920">
    <property type="protein sequence ID" value="AAC17188.3"/>
    <property type="molecule type" value="Genomic_DNA"/>
</dbReference>
<evidence type="ECO:0000313" key="4">
    <source>
        <dbReference type="FlyBase" id="FBgn0016662"/>
    </source>
</evidence>
<feature type="compositionally biased region" description="Basic residues" evidence="1">
    <location>
        <begin position="774"/>
        <end position="791"/>
    </location>
</feature>
<feature type="region of interest" description="Disordered" evidence="1">
    <location>
        <begin position="151"/>
        <end position="212"/>
    </location>
</feature>
<feature type="compositionally biased region" description="Polar residues" evidence="1">
    <location>
        <begin position="866"/>
        <end position="884"/>
    </location>
</feature>
<evidence type="ECO:0000256" key="1">
    <source>
        <dbReference type="SAM" id="MobiDB-lite"/>
    </source>
</evidence>
<dbReference type="InterPro" id="IPR006579">
    <property type="entry name" value="Pre_C2HC_dom"/>
</dbReference>
<dbReference type="AlphaFoldDB" id="V9H0A0"/>
<feature type="domain" description="Pre-C2HC" evidence="2">
    <location>
        <begin position="554"/>
        <end position="624"/>
    </location>
</feature>
<dbReference type="SMART" id="SM00596">
    <property type="entry name" value="PRE_C2HC"/>
    <property type="match status" value="1"/>
</dbReference>
<reference evidence="3" key="2">
    <citation type="journal article" date="1996" name="J. Mol. Evol.">
        <title>The gag coding region of the Drosophila telomeric retrotransposon, HeT-A, has an internal frame shift and a length polymorphic region.</title>
        <authorList>
            <person name="Pardue M.L."/>
            <person name="Danilevskaya O.N."/>
            <person name="Lowenhaupt K."/>
            <person name="Wong J."/>
            <person name="Erby K."/>
        </authorList>
    </citation>
    <scope>NUCLEOTIDE SEQUENCE</scope>
    <source>
        <strain evidence="3">Oregon RC</strain>
    </source>
</reference>
<gene>
    <name evidence="4" type="primary">gag</name>
</gene>
<protein>
    <submittedName>
        <fullName evidence="3">Probable gag protein</fullName>
    </submittedName>
</protein>
<proteinExistence type="predicted"/>
<feature type="region of interest" description="Disordered" evidence="1">
    <location>
        <begin position="755"/>
        <end position="884"/>
    </location>
</feature>
<feature type="compositionally biased region" description="Polar residues" evidence="1">
    <location>
        <begin position="84"/>
        <end position="111"/>
    </location>
</feature>
<dbReference type="FlyBase" id="FBgn0016662">
    <property type="gene designation" value="HeT-A\gag"/>
</dbReference>
<feature type="compositionally biased region" description="Low complexity" evidence="1">
    <location>
        <begin position="15"/>
        <end position="25"/>
    </location>
</feature>
<accession>V9H0A0</accession>
<evidence type="ECO:0000313" key="3">
    <source>
        <dbReference type="EMBL" id="AAC17188.3"/>
    </source>
</evidence>
<reference evidence="3" key="6">
    <citation type="submission" date="2001-05" db="EMBL/GenBank/DDBJ databases">
        <authorList>
            <person name="Pardue M.L."/>
        </authorList>
    </citation>
    <scope>NUCLEOTIDE SEQUENCE</scope>
    <source>
        <strain evidence="3">Oregon RC</strain>
    </source>
</reference>
<feature type="region of interest" description="Disordered" evidence="1">
    <location>
        <begin position="1"/>
        <end position="35"/>
    </location>
</feature>
<name>V9H0A0_DROME</name>
<feature type="compositionally biased region" description="Polar residues" evidence="1">
    <location>
        <begin position="835"/>
        <end position="852"/>
    </location>
</feature>
<evidence type="ECO:0000259" key="2">
    <source>
        <dbReference type="SMART" id="SM00596"/>
    </source>
</evidence>
<reference evidence="3" key="5">
    <citation type="book" date="2001" name="MOBILE DNA II" publisher="American Society for Microbiology" city="Washington, D.C., USA">
        <title>Telomeres and transposable elements.</title>
        <editorList>
            <person name="Craig N."/>
            <person name="Craigie R."/>
            <person name="Gellert M."/>
            <person name="Lambowitz A."/>
        </editorList>
        <authorList>
            <person name="Pardue M.L."/>
            <person name="DeBaryshe P.G."/>
        </authorList>
    </citation>
    <scope>NUCLEOTIDE SEQUENCE</scope>
    <source>
        <strain evidence="3">Oregon RC</strain>
    </source>
</reference>
<dbReference type="Pfam" id="PF07530">
    <property type="entry name" value="PRE_C2HC"/>
    <property type="match status" value="1"/>
</dbReference>